<dbReference type="GO" id="GO:0097730">
    <property type="term" value="C:non-motile cilium"/>
    <property type="evidence" value="ECO:0007669"/>
    <property type="project" value="TreeGrafter"/>
</dbReference>
<feature type="region of interest" description="Disordered" evidence="2">
    <location>
        <begin position="408"/>
        <end position="446"/>
    </location>
</feature>
<evidence type="ECO:0000313" key="4">
    <source>
        <dbReference type="RefSeq" id="XP_019894056.1"/>
    </source>
</evidence>
<dbReference type="GO" id="GO:0036064">
    <property type="term" value="C:ciliary basal body"/>
    <property type="evidence" value="ECO:0007669"/>
    <property type="project" value="TreeGrafter"/>
</dbReference>
<dbReference type="OrthoDB" id="1926212at2759"/>
<dbReference type="Proteomes" id="UP001652621">
    <property type="component" value="Unplaced"/>
</dbReference>
<dbReference type="PROSITE" id="PS50005">
    <property type="entry name" value="TPR"/>
    <property type="match status" value="3"/>
</dbReference>
<dbReference type="SMART" id="SM00028">
    <property type="entry name" value="TPR"/>
    <property type="match status" value="7"/>
</dbReference>
<evidence type="ECO:0000256" key="1">
    <source>
        <dbReference type="PROSITE-ProRule" id="PRU00339"/>
    </source>
</evidence>
<feature type="compositionally biased region" description="Gly residues" evidence="2">
    <location>
        <begin position="412"/>
        <end position="421"/>
    </location>
</feature>
<proteinExistence type="predicted"/>
<dbReference type="GO" id="GO:0097546">
    <property type="term" value="C:ciliary base"/>
    <property type="evidence" value="ECO:0007669"/>
    <property type="project" value="TreeGrafter"/>
</dbReference>
<dbReference type="AlphaFoldDB" id="A0A9J7DKG2"/>
<dbReference type="VEuPathDB" id="VectorBase:MDOMA2_008052"/>
<dbReference type="RefSeq" id="XP_019894056.1">
    <property type="nucleotide sequence ID" value="XM_020038497.2"/>
</dbReference>
<feature type="repeat" description="TPR" evidence="1">
    <location>
        <begin position="739"/>
        <end position="772"/>
    </location>
</feature>
<dbReference type="GO" id="GO:0019894">
    <property type="term" value="F:kinesin binding"/>
    <property type="evidence" value="ECO:0007669"/>
    <property type="project" value="TreeGrafter"/>
</dbReference>
<feature type="repeat" description="TPR" evidence="1">
    <location>
        <begin position="242"/>
        <end position="275"/>
    </location>
</feature>
<dbReference type="Pfam" id="PF13181">
    <property type="entry name" value="TPR_8"/>
    <property type="match status" value="3"/>
</dbReference>
<dbReference type="GO" id="GO:1905515">
    <property type="term" value="P:non-motile cilium assembly"/>
    <property type="evidence" value="ECO:0007669"/>
    <property type="project" value="TreeGrafter"/>
</dbReference>
<evidence type="ECO:0000256" key="2">
    <source>
        <dbReference type="SAM" id="MobiDB-lite"/>
    </source>
</evidence>
<dbReference type="Pfam" id="PF13414">
    <property type="entry name" value="TPR_11"/>
    <property type="match status" value="1"/>
</dbReference>
<dbReference type="GeneID" id="101898384"/>
<dbReference type="InterPro" id="IPR019734">
    <property type="entry name" value="TPR_rpt"/>
</dbReference>
<feature type="compositionally biased region" description="Low complexity" evidence="2">
    <location>
        <begin position="883"/>
        <end position="900"/>
    </location>
</feature>
<dbReference type="PANTHER" id="PTHR44117:SF1">
    <property type="entry name" value="INTRAFLAGELLAR TRANSPORT PROTEIN 88 HOMOLOG"/>
    <property type="match status" value="1"/>
</dbReference>
<dbReference type="GO" id="GO:0042073">
    <property type="term" value="P:intraciliary transport"/>
    <property type="evidence" value="ECO:0007669"/>
    <property type="project" value="TreeGrafter"/>
</dbReference>
<dbReference type="GO" id="GO:0005814">
    <property type="term" value="C:centriole"/>
    <property type="evidence" value="ECO:0007669"/>
    <property type="project" value="TreeGrafter"/>
</dbReference>
<dbReference type="KEGG" id="mde:101898384"/>
<keyword evidence="1" id="KW-0802">TPR repeat</keyword>
<accession>A0A9J7DKG2</accession>
<sequence>MNAEITVDAAGTPLSTGTVEAVPTPTPVAAAAAAPPQPPPTAAGRPPTSLLFSRGNLVSSRLGGDKGAQARPSTSVRAVGYAANNSGSAGQRFDQFFVEKAKQQTLSSANAAVVAKKEVSPQVKYKNLEAKIVKLLESSIVLAAKASSNHKLNGETGGPETLTSEMKAAAAEALNKAKEAFSLDRTLHRFRDQHGENIFHNFDLTYAVFFNLAEQYERNDMHIEALNTYSIMTKNKMFPHVNQLKLNMGNIYYRMGMYPKAIKMYRMALDSVPNNLKQLRLKITQNIGILFVRMGQYADAAASFEFIMSERADIRSGIHLILCYYAMGDVDKIKSTFRNLCDVQPMEAEKDLDNENSILKLQQHVVSEQQSQHDQQQQSPPPHQSQRNLHHQNGFENLPTAEIEVINAVNGNGSGGNGGGSSSFDIDDKNNNTNNGGVSGGDSGSNFTGNGADVGVGAGVVAGAGNNANDHRPKTGLRPVDRNGYIFQSLKSDELAIYIRQRKNNEKRAITMIVDLISPIIEENYNDGYNWCIEVIKTSNLSWLASELELNKALVYLRQNDVNQAIETLQMYDRKSEGSMTASALTNLSFIYINLGNLEMATHCIQQLNEIGALQSNAMALVNASIIDYHKQNYVAARNKLERALQIQPDNFEANYNLGLVAMQENDLALAEEQFENLKAQLMVPHSVQHSHVYYECAKLQEKLNTTTIGGNNFKLNNTSTALQSYLQVLGISAGEIDSRLFEKVGSIYEQLNDHQEANQYYNEAYRINPSDISIASSIGSYYIKLQAIEKALYYYERAVLADPNDPNLMLRIASCFRNSYLPPKQYLGMFEKIYALFPDNLNCVRALVQVTKSLGMAELNEKYSQEYARLHKAQTERENEQRYQQQRLSSAASGRVGSSRLRAFRNDRMSESDNGLSNPISANFNGEHYVRATDSVYTVSQHTDPLGPPPERPRTGAVKSDTTPDSDDEEMNAESLLPI</sequence>
<dbReference type="PROSITE" id="PS50293">
    <property type="entry name" value="TPR_REGION"/>
    <property type="match status" value="2"/>
</dbReference>
<feature type="compositionally biased region" description="Low complexity" evidence="2">
    <location>
        <begin position="365"/>
        <end position="378"/>
    </location>
</feature>
<feature type="region of interest" description="Disordered" evidence="2">
    <location>
        <begin position="1"/>
        <end position="49"/>
    </location>
</feature>
<dbReference type="PANTHER" id="PTHR44117">
    <property type="entry name" value="INTRAFLAGELLAR TRANSPORT PROTEIN 88 HOMOLOG"/>
    <property type="match status" value="1"/>
</dbReference>
<feature type="compositionally biased region" description="Low complexity" evidence="2">
    <location>
        <begin position="16"/>
        <end position="34"/>
    </location>
</feature>
<feature type="region of interest" description="Disordered" evidence="2">
    <location>
        <begin position="873"/>
        <end position="900"/>
    </location>
</feature>
<protein>
    <submittedName>
        <fullName evidence="4">Intraflagellar transport protein 88 homolog</fullName>
    </submittedName>
</protein>
<dbReference type="CTD" id="35414"/>
<dbReference type="Gene3D" id="1.25.40.10">
    <property type="entry name" value="Tetratricopeptide repeat domain"/>
    <property type="match status" value="3"/>
</dbReference>
<dbReference type="SUPFAM" id="SSF48452">
    <property type="entry name" value="TPR-like"/>
    <property type="match status" value="2"/>
</dbReference>
<feature type="region of interest" description="Disordered" evidence="2">
    <location>
        <begin position="365"/>
        <end position="390"/>
    </location>
</feature>
<name>A0A9J7DKG2_MUSDO</name>
<reference evidence="4" key="1">
    <citation type="submission" date="2025-08" db="UniProtKB">
        <authorList>
            <consortium name="RefSeq"/>
        </authorList>
    </citation>
    <scope>IDENTIFICATION</scope>
    <source>
        <strain evidence="4">Aabys</strain>
        <tissue evidence="4">Whole body</tissue>
    </source>
</reference>
<feature type="repeat" description="TPR" evidence="1">
    <location>
        <begin position="773"/>
        <end position="806"/>
    </location>
</feature>
<evidence type="ECO:0000313" key="3">
    <source>
        <dbReference type="Proteomes" id="UP001652621"/>
    </source>
</evidence>
<keyword evidence="3" id="KW-1185">Reference proteome</keyword>
<organism evidence="3 4">
    <name type="scientific">Musca domestica</name>
    <name type="common">House fly</name>
    <dbReference type="NCBI Taxonomy" id="7370"/>
    <lineage>
        <taxon>Eukaryota</taxon>
        <taxon>Metazoa</taxon>
        <taxon>Ecdysozoa</taxon>
        <taxon>Arthropoda</taxon>
        <taxon>Hexapoda</taxon>
        <taxon>Insecta</taxon>
        <taxon>Pterygota</taxon>
        <taxon>Neoptera</taxon>
        <taxon>Endopterygota</taxon>
        <taxon>Diptera</taxon>
        <taxon>Brachycera</taxon>
        <taxon>Muscomorpha</taxon>
        <taxon>Muscoidea</taxon>
        <taxon>Muscidae</taxon>
        <taxon>Musca</taxon>
    </lineage>
</organism>
<dbReference type="InterPro" id="IPR011990">
    <property type="entry name" value="TPR-like_helical_dom_sf"/>
</dbReference>
<feature type="region of interest" description="Disordered" evidence="2">
    <location>
        <begin position="939"/>
        <end position="980"/>
    </location>
</feature>
<gene>
    <name evidence="4" type="primary">LOC101898384</name>
</gene>
<dbReference type="Pfam" id="PF13176">
    <property type="entry name" value="TPR_7"/>
    <property type="match status" value="1"/>
</dbReference>